<evidence type="ECO:0000313" key="1">
    <source>
        <dbReference type="EMBL" id="OBI88288.1"/>
    </source>
</evidence>
<comment type="caution">
    <text evidence="1">The sequence shown here is derived from an EMBL/GenBank/DDBJ whole genome shotgun (WGS) entry which is preliminary data.</text>
</comment>
<proteinExistence type="predicted"/>
<organism evidence="1 2">
    <name type="scientific">Mycobacterium asiaticum</name>
    <dbReference type="NCBI Taxonomy" id="1790"/>
    <lineage>
        <taxon>Bacteria</taxon>
        <taxon>Bacillati</taxon>
        <taxon>Actinomycetota</taxon>
        <taxon>Actinomycetes</taxon>
        <taxon>Mycobacteriales</taxon>
        <taxon>Mycobacteriaceae</taxon>
        <taxon>Mycobacterium</taxon>
    </lineage>
</organism>
<sequence length="145" mass="15824">MTVSTATEFATSRKWAELEHAIARLGRLDLLATIEPGKALGGAVERLRPVPLGVGLGNTGSDPARFEIQNSALSLPAPVSLDVIGVRFWWEFDGARSLREIVERVVDRIEGLSTDTAEAVVTRLAHGLMGSRLLYLDWPHSPERP</sequence>
<dbReference type="Proteomes" id="UP000093795">
    <property type="component" value="Unassembled WGS sequence"/>
</dbReference>
<accession>A0A1A3CNG1</accession>
<evidence type="ECO:0000313" key="2">
    <source>
        <dbReference type="Proteomes" id="UP000093795"/>
    </source>
</evidence>
<reference evidence="1 2" key="1">
    <citation type="submission" date="2016-06" db="EMBL/GenBank/DDBJ databases">
        <authorList>
            <person name="Kjaerup R.B."/>
            <person name="Dalgaard T.S."/>
            <person name="Juul-Madsen H.R."/>
        </authorList>
    </citation>
    <scope>NUCLEOTIDE SEQUENCE [LARGE SCALE GENOMIC DNA]</scope>
    <source>
        <strain evidence="1 2">1081914.2</strain>
    </source>
</reference>
<dbReference type="EMBL" id="LZKQ01000074">
    <property type="protein sequence ID" value="OBI88288.1"/>
    <property type="molecule type" value="Genomic_DNA"/>
</dbReference>
<gene>
    <name evidence="1" type="ORF">A9X01_15585</name>
</gene>
<dbReference type="AlphaFoldDB" id="A0A1A3CNG1"/>
<name>A0A1A3CNG1_MYCAS</name>
<protein>
    <submittedName>
        <fullName evidence="1">Uncharacterized protein</fullName>
    </submittedName>
</protein>